<dbReference type="OrthoDB" id="3265210at2759"/>
<dbReference type="RefSeq" id="XP_007401877.1">
    <property type="nucleotide sequence ID" value="XM_007401815.1"/>
</dbReference>
<keyword evidence="2" id="KW-1185">Reference proteome</keyword>
<dbReference type="KEGG" id="pco:PHACADRAFT_265531"/>
<protein>
    <submittedName>
        <fullName evidence="1">Uncharacterized protein</fullName>
    </submittedName>
</protein>
<proteinExistence type="predicted"/>
<sequence length="95" mass="11274">MFSWTNKRAIERFNAVSVEFDEIKFCESQPLTFQSVPWPMLRSPLHLTAEDIDWSAVEEFFRTARLAVGEGEYKTMVEKAHRRFHPDKWRARGLL</sequence>
<dbReference type="Proteomes" id="UP000008370">
    <property type="component" value="Unassembled WGS sequence"/>
</dbReference>
<accession>K5VSV1</accession>
<dbReference type="STRING" id="650164.K5VSV1"/>
<dbReference type="AlphaFoldDB" id="K5VSV1"/>
<dbReference type="HOGENOM" id="CLU_181687_0_0_1"/>
<dbReference type="EMBL" id="JH930480">
    <property type="protein sequence ID" value="EKM49825.1"/>
    <property type="molecule type" value="Genomic_DNA"/>
</dbReference>
<dbReference type="GeneID" id="18919120"/>
<evidence type="ECO:0000313" key="2">
    <source>
        <dbReference type="Proteomes" id="UP000008370"/>
    </source>
</evidence>
<organism evidence="1 2">
    <name type="scientific">Phanerochaete carnosa (strain HHB-10118-sp)</name>
    <name type="common">White-rot fungus</name>
    <name type="synonym">Peniophora carnosa</name>
    <dbReference type="NCBI Taxonomy" id="650164"/>
    <lineage>
        <taxon>Eukaryota</taxon>
        <taxon>Fungi</taxon>
        <taxon>Dikarya</taxon>
        <taxon>Basidiomycota</taxon>
        <taxon>Agaricomycotina</taxon>
        <taxon>Agaricomycetes</taxon>
        <taxon>Polyporales</taxon>
        <taxon>Phanerochaetaceae</taxon>
        <taxon>Phanerochaete</taxon>
    </lineage>
</organism>
<reference evidence="1 2" key="1">
    <citation type="journal article" date="2012" name="BMC Genomics">
        <title>Comparative genomics of the white-rot fungi, Phanerochaete carnosa and P. chrysosporium, to elucidate the genetic basis of the distinct wood types they colonize.</title>
        <authorList>
            <person name="Suzuki H."/>
            <person name="MacDonald J."/>
            <person name="Syed K."/>
            <person name="Salamov A."/>
            <person name="Hori C."/>
            <person name="Aerts A."/>
            <person name="Henrissat B."/>
            <person name="Wiebenga A."/>
            <person name="vanKuyk P.A."/>
            <person name="Barry K."/>
            <person name="Lindquist E."/>
            <person name="LaButti K."/>
            <person name="Lapidus A."/>
            <person name="Lucas S."/>
            <person name="Coutinho P."/>
            <person name="Gong Y."/>
            <person name="Samejima M."/>
            <person name="Mahadevan R."/>
            <person name="Abou-Zaid M."/>
            <person name="de Vries R.P."/>
            <person name="Igarashi K."/>
            <person name="Yadav J.S."/>
            <person name="Grigoriev I.V."/>
            <person name="Master E.R."/>
        </authorList>
    </citation>
    <scope>NUCLEOTIDE SEQUENCE [LARGE SCALE GENOMIC DNA]</scope>
    <source>
        <strain evidence="1 2">HHB-10118-sp</strain>
    </source>
</reference>
<gene>
    <name evidence="1" type="ORF">PHACADRAFT_265531</name>
</gene>
<evidence type="ECO:0000313" key="1">
    <source>
        <dbReference type="EMBL" id="EKM49825.1"/>
    </source>
</evidence>
<dbReference type="InParanoid" id="K5VSV1"/>
<name>K5VSV1_PHACS</name>
<feature type="non-terminal residue" evidence="1">
    <location>
        <position position="95"/>
    </location>
</feature>